<sequence>MSVDDVRKELDAGYSGTYNSEFIEACAQGKLGLVQFFLALGGQHRVNINTRRRAAYRRACRNGHVAVVRELLRAEGGTRLGHSDTRNRAFAAACTHNRADVVRELLAIPQGRHYVRPFANCWVTTPRPVFATWGGAFGMACLWDCVDVVRLLLEVQDERRVNTAAVQRACRDIITVESGGLQALGVLAALRDNRAPRTYHGLFHWLRIACHDGHAEVVRRILHVYSHASNITPVTSDEFDSCVRDTSCTCCRKTAVPHALRELLAHEGFDAYRTEDHQNSHYEAYMRATEAWTDTLAAWRACPLTRRPAAVRGFVQHSVHRNARRTVWKARRRVTAAWRHASS</sequence>
<protein>
    <recommendedName>
        <fullName evidence="2">Ankyrin repeat protein</fullName>
    </recommendedName>
</protein>
<dbReference type="Pfam" id="PF12796">
    <property type="entry name" value="Ank_2"/>
    <property type="match status" value="1"/>
</dbReference>
<dbReference type="Gene3D" id="1.25.40.20">
    <property type="entry name" value="Ankyrin repeat-containing domain"/>
    <property type="match status" value="1"/>
</dbReference>
<evidence type="ECO:0008006" key="2">
    <source>
        <dbReference type="Google" id="ProtNLM"/>
    </source>
</evidence>
<evidence type="ECO:0000313" key="1">
    <source>
        <dbReference type="EMBL" id="QHS83020.1"/>
    </source>
</evidence>
<dbReference type="AlphaFoldDB" id="A0A6C0AUI5"/>
<dbReference type="SUPFAM" id="SSF48403">
    <property type="entry name" value="Ankyrin repeat"/>
    <property type="match status" value="1"/>
</dbReference>
<dbReference type="EMBL" id="MN740864">
    <property type="protein sequence ID" value="QHS83020.1"/>
    <property type="molecule type" value="Genomic_DNA"/>
</dbReference>
<reference evidence="1" key="1">
    <citation type="journal article" date="2020" name="Nature">
        <title>Giant virus diversity and host interactions through global metagenomics.</title>
        <authorList>
            <person name="Schulz F."/>
            <person name="Roux S."/>
            <person name="Paez-Espino D."/>
            <person name="Jungbluth S."/>
            <person name="Walsh D.A."/>
            <person name="Denef V.J."/>
            <person name="McMahon K.D."/>
            <person name="Konstantinidis K.T."/>
            <person name="Eloe-Fadrosh E.A."/>
            <person name="Kyrpides N.C."/>
            <person name="Woyke T."/>
        </authorList>
    </citation>
    <scope>NUCLEOTIDE SEQUENCE</scope>
    <source>
        <strain evidence="1">GVMAG-S-1103017-74</strain>
    </source>
</reference>
<dbReference type="InterPro" id="IPR036770">
    <property type="entry name" value="Ankyrin_rpt-contain_sf"/>
</dbReference>
<dbReference type="InterPro" id="IPR002110">
    <property type="entry name" value="Ankyrin_rpt"/>
</dbReference>
<organism evidence="1">
    <name type="scientific">viral metagenome</name>
    <dbReference type="NCBI Taxonomy" id="1070528"/>
    <lineage>
        <taxon>unclassified sequences</taxon>
        <taxon>metagenomes</taxon>
        <taxon>organismal metagenomes</taxon>
    </lineage>
</organism>
<accession>A0A6C0AUI5</accession>
<proteinExistence type="predicted"/>
<name>A0A6C0AUI5_9ZZZZ</name>